<feature type="domain" description="Response regulatory" evidence="15">
    <location>
        <begin position="1033"/>
        <end position="1148"/>
    </location>
</feature>
<name>A0A4V3DGV6_9GAMM</name>
<dbReference type="Gene3D" id="3.40.50.2300">
    <property type="match status" value="1"/>
</dbReference>
<dbReference type="PRINTS" id="PR00344">
    <property type="entry name" value="BCTRLSENSOR"/>
</dbReference>
<sequence>MTAFWVILAILYILGLFWIANWGDKDSPIAKRLTRHPLVYSLSLAIYCTAWTFYGAIGEATRSGWSYLPILLGPVLLYLFGFGILRKMIFVSRRQNITSVADFISSRYGKRPLTAPVVILICMLAVIPYIALQLKAIGSNFALFVNQDESSASLVVFVATVLIGVFAMLFGTRKVEVTEYRSGMMLAIGSESLFKLVAIIAVGLVAIFAVPHDSFEGFIEGADLSEWRSDTFFSFPFIMQTLMAAAAVICLPRQFHVTVVDHQNDKQSRTARWVFPLYLLIFAALIPPIAIVGQSLFSSDVNGDTYVIQLALESQNLPLQILMFLGGMSATTAMVIVATFALSIMISNDVILPLMLARSKTQNRALPIYNRRILLVRRIAMIGILSLSFVYYQEMANSESLASTGLLAFSLVFQLVPAVIGGLYWKRGHAYGVYAGLTLGFICWFLWMLLPFTAGGEMSLGTYSSRSELISYGALISLIANIIGYVFGSLLASERLVDRIQATAFVTPTSEVESRFFKPKSKAINGDLFVLLETFLGEQKCAEVIHHFEQNYNEDLPSNQRPSRLFIEYCERVLGGVLGGSSARTIINSLLVDKQIKVEEMVTYLDEATQAIQFNQNLLFISLDNLDHGISVVDKELRMVAWNKTYMSLYPYPEGMLKIGLPVEELIRFNAVNGECGVGDVEELVNKRLEHLRKGTGHRFLRRRANGRVIEMVGNPLPNGGFVTSFTDVTEHIESQQALKDANIDLEKRVVARTQEVQGINQELRQEIDRRAQAEQELMSAKAEAEHANASKTEFLALASHDILQPLNAAKLYLGALQDSAIPDDSITTLSKLSDSLESTETLISTLLEIARLDQGAIKPTLVDTDIQPIIDPIITEFAVIAESKNLRLSTHIRPCRVHSDPIYLRRIIQNFVSNAVKYTETGRVLISVRPSHQHVSIQVWDTGVGIPKSEQKKVFDDFYRWENNREPGMGLGLGLVRRMQKLLGVTTQVRSVPHRGSCFTILVPNAKQPALPQQAPEVVPITKINKALAMCHIWCVDDDPNNLEAMSTLLDKWHCTYRTFNRYEDALNATEESLPELLLMDYQLNDQHDGIDLITRLRARFNQNIPAVLITAVRTDELAELCKQQHISYMPKPAKPAKLRALVQHIITQRDVIKDE</sequence>
<dbReference type="Gene3D" id="1.10.287.130">
    <property type="match status" value="1"/>
</dbReference>
<dbReference type="SMART" id="SM00388">
    <property type="entry name" value="HisKA"/>
    <property type="match status" value="1"/>
</dbReference>
<dbReference type="InterPro" id="IPR038377">
    <property type="entry name" value="Na/Glc_symporter_sf"/>
</dbReference>
<dbReference type="InterPro" id="IPR005467">
    <property type="entry name" value="His_kinase_dom"/>
</dbReference>
<evidence type="ECO:0000256" key="9">
    <source>
        <dbReference type="ARBA" id="ARBA00022989"/>
    </source>
</evidence>
<dbReference type="PROSITE" id="PS50283">
    <property type="entry name" value="NA_SOLUT_SYMP_3"/>
    <property type="match status" value="1"/>
</dbReference>
<evidence type="ECO:0000256" key="11">
    <source>
        <dbReference type="PROSITE-ProRule" id="PRU00169"/>
    </source>
</evidence>
<keyword evidence="12" id="KW-0175">Coiled coil</keyword>
<dbReference type="PROSITE" id="PS50110">
    <property type="entry name" value="RESPONSE_REGULATORY"/>
    <property type="match status" value="1"/>
</dbReference>
<keyword evidence="6" id="KW-0808">Transferase</keyword>
<dbReference type="EMBL" id="SNZA01000001">
    <property type="protein sequence ID" value="TDR15771.1"/>
    <property type="molecule type" value="Genomic_DNA"/>
</dbReference>
<evidence type="ECO:0000256" key="2">
    <source>
        <dbReference type="ARBA" id="ARBA00004141"/>
    </source>
</evidence>
<dbReference type="SUPFAM" id="SSF55874">
    <property type="entry name" value="ATPase domain of HSP90 chaperone/DNA topoisomerase II/histidine kinase"/>
    <property type="match status" value="1"/>
</dbReference>
<dbReference type="EC" id="2.7.13.3" evidence="4"/>
<evidence type="ECO:0000256" key="10">
    <source>
        <dbReference type="ARBA" id="ARBA00023136"/>
    </source>
</evidence>
<dbReference type="InterPro" id="IPR004358">
    <property type="entry name" value="Sig_transdc_His_kin-like_C"/>
</dbReference>
<dbReference type="SUPFAM" id="SSF55785">
    <property type="entry name" value="PYP-like sensor domain (PAS domain)"/>
    <property type="match status" value="1"/>
</dbReference>
<feature type="modified residue" description="4-aspartylphosphate" evidence="11">
    <location>
        <position position="1082"/>
    </location>
</feature>
<comment type="catalytic activity">
    <reaction evidence="1">
        <text>ATP + protein L-histidine = ADP + protein N-phospho-L-histidine.</text>
        <dbReference type="EC" id="2.7.13.3"/>
    </reaction>
</comment>
<evidence type="ECO:0000313" key="17">
    <source>
        <dbReference type="Proteomes" id="UP000295729"/>
    </source>
</evidence>
<proteinExistence type="inferred from homology"/>
<dbReference type="CDD" id="cd00082">
    <property type="entry name" value="HisKA"/>
    <property type="match status" value="1"/>
</dbReference>
<dbReference type="InterPro" id="IPR003594">
    <property type="entry name" value="HATPase_dom"/>
</dbReference>
<feature type="transmembrane region" description="Helical" evidence="13">
    <location>
        <begin position="66"/>
        <end position="85"/>
    </location>
</feature>
<feature type="domain" description="Histidine kinase" evidence="14">
    <location>
        <begin position="798"/>
        <end position="1008"/>
    </location>
</feature>
<dbReference type="InterPro" id="IPR001789">
    <property type="entry name" value="Sig_transdc_resp-reg_receiver"/>
</dbReference>
<dbReference type="Gene3D" id="1.20.1730.10">
    <property type="entry name" value="Sodium/glucose cotransporter"/>
    <property type="match status" value="1"/>
</dbReference>
<dbReference type="CDD" id="cd00075">
    <property type="entry name" value="HATPase"/>
    <property type="match status" value="1"/>
</dbReference>
<feature type="transmembrane region" description="Helical" evidence="13">
    <location>
        <begin position="36"/>
        <end position="54"/>
    </location>
</feature>
<reference evidence="16 17" key="1">
    <citation type="submission" date="2019-03" db="EMBL/GenBank/DDBJ databases">
        <title>Genomic Encyclopedia of Type Strains, Phase IV (KMG-IV): sequencing the most valuable type-strain genomes for metagenomic binning, comparative biology and taxonomic classification.</title>
        <authorList>
            <person name="Goeker M."/>
        </authorList>
    </citation>
    <scope>NUCLEOTIDE SEQUENCE [LARGE SCALE GENOMIC DNA]</scope>
    <source>
        <strain evidence="16 17">DSM 5604</strain>
    </source>
</reference>
<dbReference type="Pfam" id="PF02518">
    <property type="entry name" value="HATPase_c"/>
    <property type="match status" value="1"/>
</dbReference>
<feature type="transmembrane region" description="Helical" evidence="13">
    <location>
        <begin position="113"/>
        <end position="132"/>
    </location>
</feature>
<dbReference type="InterPro" id="IPR036097">
    <property type="entry name" value="HisK_dim/P_sf"/>
</dbReference>
<keyword evidence="7 13" id="KW-0812">Transmembrane</keyword>
<dbReference type="Gene3D" id="3.30.450.20">
    <property type="entry name" value="PAS domain"/>
    <property type="match status" value="1"/>
</dbReference>
<dbReference type="SUPFAM" id="SSF47384">
    <property type="entry name" value="Homodimeric domain of signal transducing histidine kinase"/>
    <property type="match status" value="1"/>
</dbReference>
<feature type="transmembrane region" description="Helical" evidence="13">
    <location>
        <begin position="470"/>
        <end position="492"/>
    </location>
</feature>
<dbReference type="PANTHER" id="PTHR43047:SF9">
    <property type="entry name" value="HISTIDINE KINASE"/>
    <property type="match status" value="1"/>
</dbReference>
<feature type="transmembrane region" description="Helical" evidence="13">
    <location>
        <begin position="193"/>
        <end position="212"/>
    </location>
</feature>
<feature type="transmembrane region" description="Helical" evidence="13">
    <location>
        <begin position="273"/>
        <end position="297"/>
    </location>
</feature>
<dbReference type="Pfam" id="PF00072">
    <property type="entry name" value="Response_reg"/>
    <property type="match status" value="1"/>
</dbReference>
<gene>
    <name evidence="16" type="ORF">C8D85_1145</name>
</gene>
<organism evidence="16 17">
    <name type="scientific">Marinomonas communis</name>
    <dbReference type="NCBI Taxonomy" id="28254"/>
    <lineage>
        <taxon>Bacteria</taxon>
        <taxon>Pseudomonadati</taxon>
        <taxon>Pseudomonadota</taxon>
        <taxon>Gammaproteobacteria</taxon>
        <taxon>Oceanospirillales</taxon>
        <taxon>Oceanospirillaceae</taxon>
        <taxon>Marinomonas</taxon>
    </lineage>
</organism>
<evidence type="ECO:0000313" key="16">
    <source>
        <dbReference type="EMBL" id="TDR15771.1"/>
    </source>
</evidence>
<dbReference type="SMART" id="SM00448">
    <property type="entry name" value="REC"/>
    <property type="match status" value="1"/>
</dbReference>
<evidence type="ECO:0000256" key="5">
    <source>
        <dbReference type="ARBA" id="ARBA00022553"/>
    </source>
</evidence>
<dbReference type="GO" id="GO:0009927">
    <property type="term" value="F:histidine phosphotransfer kinase activity"/>
    <property type="evidence" value="ECO:0007669"/>
    <property type="project" value="TreeGrafter"/>
</dbReference>
<keyword evidence="8" id="KW-0418">Kinase</keyword>
<dbReference type="AlphaFoldDB" id="A0A4V3DGV6"/>
<keyword evidence="9 13" id="KW-1133">Transmembrane helix</keyword>
<feature type="transmembrane region" description="Helical" evidence="13">
    <location>
        <begin position="404"/>
        <end position="424"/>
    </location>
</feature>
<dbReference type="RefSeq" id="WP_133560450.1">
    <property type="nucleotide sequence ID" value="NZ_SNZA01000001.1"/>
</dbReference>
<dbReference type="SUPFAM" id="SSF52172">
    <property type="entry name" value="CheY-like"/>
    <property type="match status" value="1"/>
</dbReference>
<dbReference type="GO" id="GO:0000155">
    <property type="term" value="F:phosphorelay sensor kinase activity"/>
    <property type="evidence" value="ECO:0007669"/>
    <property type="project" value="InterPro"/>
</dbReference>
<comment type="caution">
    <text evidence="16">The sequence shown here is derived from an EMBL/GenBank/DDBJ whole genome shotgun (WGS) entry which is preliminary data.</text>
</comment>
<dbReference type="Pfam" id="PF12860">
    <property type="entry name" value="PAS_7"/>
    <property type="match status" value="1"/>
</dbReference>
<dbReference type="CDD" id="cd00156">
    <property type="entry name" value="REC"/>
    <property type="match status" value="1"/>
</dbReference>
<feature type="transmembrane region" description="Helical" evidence="13">
    <location>
        <begin position="321"/>
        <end position="354"/>
    </location>
</feature>
<evidence type="ECO:0000256" key="12">
    <source>
        <dbReference type="SAM" id="Coils"/>
    </source>
</evidence>
<dbReference type="InterPro" id="IPR003661">
    <property type="entry name" value="HisK_dim/P_dom"/>
</dbReference>
<dbReference type="Pfam" id="PF00512">
    <property type="entry name" value="HisKA"/>
    <property type="match status" value="1"/>
</dbReference>
<protein>
    <recommendedName>
        <fullName evidence="4">histidine kinase</fullName>
        <ecNumber evidence="4">2.7.13.3</ecNumber>
    </recommendedName>
</protein>
<dbReference type="SMART" id="SM00387">
    <property type="entry name" value="HATPase_c"/>
    <property type="match status" value="1"/>
</dbReference>
<dbReference type="Gene3D" id="3.30.565.10">
    <property type="entry name" value="Histidine kinase-like ATPase, C-terminal domain"/>
    <property type="match status" value="1"/>
</dbReference>
<evidence type="ECO:0000259" key="15">
    <source>
        <dbReference type="PROSITE" id="PS50110"/>
    </source>
</evidence>
<evidence type="ECO:0000256" key="6">
    <source>
        <dbReference type="ARBA" id="ARBA00022679"/>
    </source>
</evidence>
<dbReference type="InterPro" id="IPR036890">
    <property type="entry name" value="HATPase_C_sf"/>
</dbReference>
<dbReference type="OrthoDB" id="9764438at2"/>
<dbReference type="InterPro" id="IPR001734">
    <property type="entry name" value="Na/solute_symporter"/>
</dbReference>
<evidence type="ECO:0000256" key="4">
    <source>
        <dbReference type="ARBA" id="ARBA00012438"/>
    </source>
</evidence>
<dbReference type="CDD" id="cd10322">
    <property type="entry name" value="SLC5sbd"/>
    <property type="match status" value="1"/>
</dbReference>
<evidence type="ECO:0000256" key="7">
    <source>
        <dbReference type="ARBA" id="ARBA00022692"/>
    </source>
</evidence>
<feature type="transmembrane region" description="Helical" evidence="13">
    <location>
        <begin position="152"/>
        <end position="172"/>
    </location>
</feature>
<dbReference type="GO" id="GO:0022857">
    <property type="term" value="F:transmembrane transporter activity"/>
    <property type="evidence" value="ECO:0007669"/>
    <property type="project" value="InterPro"/>
</dbReference>
<evidence type="ECO:0000256" key="3">
    <source>
        <dbReference type="ARBA" id="ARBA00006434"/>
    </source>
</evidence>
<feature type="transmembrane region" description="Helical" evidence="13">
    <location>
        <begin position="375"/>
        <end position="392"/>
    </location>
</feature>
<dbReference type="Proteomes" id="UP000295729">
    <property type="component" value="Unassembled WGS sequence"/>
</dbReference>
<feature type="coiled-coil region" evidence="12">
    <location>
        <begin position="757"/>
        <end position="791"/>
    </location>
</feature>
<dbReference type="InterPro" id="IPR035965">
    <property type="entry name" value="PAS-like_dom_sf"/>
</dbReference>
<evidence type="ECO:0000256" key="1">
    <source>
        <dbReference type="ARBA" id="ARBA00000085"/>
    </source>
</evidence>
<accession>A0A4V3DGV6</accession>
<keyword evidence="17" id="KW-1185">Reference proteome</keyword>
<feature type="transmembrane region" description="Helical" evidence="13">
    <location>
        <begin position="431"/>
        <end position="450"/>
    </location>
</feature>
<comment type="similarity">
    <text evidence="3">Belongs to the sodium:solute symporter (SSF) (TC 2.A.21) family.</text>
</comment>
<keyword evidence="5 11" id="KW-0597">Phosphoprotein</keyword>
<evidence type="ECO:0000256" key="13">
    <source>
        <dbReference type="SAM" id="Phobius"/>
    </source>
</evidence>
<dbReference type="GO" id="GO:0005886">
    <property type="term" value="C:plasma membrane"/>
    <property type="evidence" value="ECO:0007669"/>
    <property type="project" value="TreeGrafter"/>
</dbReference>
<evidence type="ECO:0000259" key="14">
    <source>
        <dbReference type="PROSITE" id="PS50109"/>
    </source>
</evidence>
<dbReference type="FunFam" id="3.30.565.10:FF:000049">
    <property type="entry name" value="Two-component sensor histidine kinase"/>
    <property type="match status" value="1"/>
</dbReference>
<dbReference type="PROSITE" id="PS50109">
    <property type="entry name" value="HIS_KIN"/>
    <property type="match status" value="1"/>
</dbReference>
<comment type="subcellular location">
    <subcellularLocation>
        <location evidence="2">Membrane</location>
        <topology evidence="2">Multi-pass membrane protein</topology>
    </subcellularLocation>
</comment>
<evidence type="ECO:0000256" key="8">
    <source>
        <dbReference type="ARBA" id="ARBA00022777"/>
    </source>
</evidence>
<feature type="transmembrane region" description="Helical" evidence="13">
    <location>
        <begin position="6"/>
        <end position="24"/>
    </location>
</feature>
<keyword evidence="10 13" id="KW-0472">Membrane</keyword>
<dbReference type="PANTHER" id="PTHR43047">
    <property type="entry name" value="TWO-COMPONENT HISTIDINE PROTEIN KINASE"/>
    <property type="match status" value="1"/>
</dbReference>
<dbReference type="InterPro" id="IPR011006">
    <property type="entry name" value="CheY-like_superfamily"/>
</dbReference>
<feature type="transmembrane region" description="Helical" evidence="13">
    <location>
        <begin position="232"/>
        <end position="252"/>
    </location>
</feature>